<keyword evidence="4" id="KW-0963">Cytoplasm</keyword>
<dbReference type="SMART" id="SM00314">
    <property type="entry name" value="RA"/>
    <property type="match status" value="1"/>
</dbReference>
<feature type="compositionally biased region" description="Polar residues" evidence="8">
    <location>
        <begin position="156"/>
        <end position="166"/>
    </location>
</feature>
<feature type="compositionally biased region" description="Polar residues" evidence="8">
    <location>
        <begin position="1093"/>
        <end position="1106"/>
    </location>
</feature>
<dbReference type="OrthoDB" id="6235964at2759"/>
<dbReference type="SUPFAM" id="SSF50729">
    <property type="entry name" value="PH domain-like"/>
    <property type="match status" value="1"/>
</dbReference>
<feature type="compositionally biased region" description="Basic residues" evidence="8">
    <location>
        <begin position="220"/>
        <end position="229"/>
    </location>
</feature>
<dbReference type="PROSITE" id="PS50200">
    <property type="entry name" value="RA"/>
    <property type="match status" value="1"/>
</dbReference>
<feature type="compositionally biased region" description="Polar residues" evidence="8">
    <location>
        <begin position="1217"/>
        <end position="1233"/>
    </location>
</feature>
<dbReference type="Gene3D" id="2.30.29.30">
    <property type="entry name" value="Pleckstrin-homology domain (PH domain)/Phosphotyrosine-binding domain (PTB)"/>
    <property type="match status" value="1"/>
</dbReference>
<dbReference type="InterPro" id="IPR000159">
    <property type="entry name" value="RA_dom"/>
</dbReference>
<feature type="region of interest" description="Disordered" evidence="8">
    <location>
        <begin position="594"/>
        <end position="636"/>
    </location>
</feature>
<dbReference type="GO" id="GO:0005829">
    <property type="term" value="C:cytosol"/>
    <property type="evidence" value="ECO:0007669"/>
    <property type="project" value="UniProtKB-ARBA"/>
</dbReference>
<dbReference type="Ensembl" id="ENSAMXT00000017169.2">
    <property type="protein sequence ID" value="ENSAMXP00000017169.2"/>
    <property type="gene ID" value="ENSAMXG00000016673.2"/>
</dbReference>
<keyword evidence="3" id="KW-1003">Cell membrane</keyword>
<dbReference type="Gene3D" id="3.10.20.90">
    <property type="entry name" value="Phosphatidylinositol 3-kinase Catalytic Subunit, Chain A, domain 1"/>
    <property type="match status" value="1"/>
</dbReference>
<comment type="similarity">
    <text evidence="7">Belongs to the MRL family.</text>
</comment>
<feature type="compositionally biased region" description="Pro residues" evidence="8">
    <location>
        <begin position="890"/>
        <end position="911"/>
    </location>
</feature>
<keyword evidence="6" id="KW-0206">Cytoskeleton</keyword>
<feature type="compositionally biased region" description="Polar residues" evidence="8">
    <location>
        <begin position="192"/>
        <end position="212"/>
    </location>
</feature>
<feature type="compositionally biased region" description="Gly residues" evidence="8">
    <location>
        <begin position="134"/>
        <end position="144"/>
    </location>
</feature>
<evidence type="ECO:0000256" key="2">
    <source>
        <dbReference type="ARBA" id="ARBA00004245"/>
    </source>
</evidence>
<dbReference type="FunFam" id="3.10.20.90:FF:000027">
    <property type="entry name" value="Ras association (RalGDS/AF-6) and pleckstrin homology domains 1"/>
    <property type="match status" value="1"/>
</dbReference>
<dbReference type="HOGENOM" id="CLU_267159_0_0_1"/>
<dbReference type="InterPro" id="IPR001849">
    <property type="entry name" value="PH_domain"/>
</dbReference>
<evidence type="ECO:0000256" key="4">
    <source>
        <dbReference type="ARBA" id="ARBA00022490"/>
    </source>
</evidence>
<feature type="region of interest" description="Disordered" evidence="8">
    <location>
        <begin position="648"/>
        <end position="728"/>
    </location>
</feature>
<dbReference type="CDD" id="cd01259">
    <property type="entry name" value="PH_APBB1IP"/>
    <property type="match status" value="1"/>
</dbReference>
<dbReference type="PANTHER" id="PTHR11243:SF15">
    <property type="entry name" value="RAS-ASSOCIATED AND PLECKSTRIN HOMOLOGY DOMAINS-CONTAINING PROTEIN 1"/>
    <property type="match status" value="1"/>
</dbReference>
<dbReference type="GeneTree" id="ENSGT00940000156552"/>
<dbReference type="FunFam" id="2.30.29.30:FF:000048">
    <property type="entry name" value="Ras association (RalGDS/AF-6) and pleckstrin homology domains 1"/>
    <property type="match status" value="1"/>
</dbReference>
<dbReference type="InterPro" id="IPR011993">
    <property type="entry name" value="PH-like_dom_sf"/>
</dbReference>
<feature type="region of interest" description="Disordered" evidence="8">
    <location>
        <begin position="1319"/>
        <end position="1373"/>
    </location>
</feature>
<evidence type="ECO:0000256" key="6">
    <source>
        <dbReference type="ARBA" id="ARBA00023212"/>
    </source>
</evidence>
<comment type="subcellular location">
    <subcellularLocation>
        <location evidence="1">Cell membrane</location>
        <topology evidence="1">Peripheral membrane protein</topology>
    </subcellularLocation>
    <subcellularLocation>
        <location evidence="2">Cytoplasm</location>
        <location evidence="2">Cytoskeleton</location>
    </subcellularLocation>
</comment>
<dbReference type="Proteomes" id="UP000018467">
    <property type="component" value="Unassembled WGS sequence"/>
</dbReference>
<dbReference type="CDD" id="cd16136">
    <property type="entry name" value="RA_MRL_Lpd"/>
    <property type="match status" value="1"/>
</dbReference>
<dbReference type="InterPro" id="IPR039664">
    <property type="entry name" value="GRB/APBB1IP"/>
</dbReference>
<reference evidence="12" key="1">
    <citation type="submission" date="2013-03" db="EMBL/GenBank/DDBJ databases">
        <authorList>
            <person name="Jeffery W."/>
            <person name="Warren W."/>
            <person name="Wilson R.K."/>
        </authorList>
    </citation>
    <scope>NUCLEOTIDE SEQUENCE</scope>
    <source>
        <strain evidence="12">female</strain>
    </source>
</reference>
<feature type="compositionally biased region" description="Pro residues" evidence="8">
    <location>
        <begin position="1178"/>
        <end position="1203"/>
    </location>
</feature>
<dbReference type="InterPro" id="IPR039665">
    <property type="entry name" value="PH_APBB1IP"/>
</dbReference>
<dbReference type="SMART" id="SM00233">
    <property type="entry name" value="PH"/>
    <property type="match status" value="1"/>
</dbReference>
<dbReference type="InterPro" id="IPR029071">
    <property type="entry name" value="Ubiquitin-like_domsf"/>
</dbReference>
<protein>
    <submittedName>
        <fullName evidence="11">Ras association (RalGDS/AF-6) and pleckstrin homology domains 1a</fullName>
    </submittedName>
</protein>
<feature type="compositionally biased region" description="Polar residues" evidence="8">
    <location>
        <begin position="625"/>
        <end position="636"/>
    </location>
</feature>
<feature type="compositionally biased region" description="Pro residues" evidence="8">
    <location>
        <begin position="1248"/>
        <end position="1260"/>
    </location>
</feature>
<dbReference type="GO" id="GO:0005856">
    <property type="term" value="C:cytoskeleton"/>
    <property type="evidence" value="ECO:0007669"/>
    <property type="project" value="UniProtKB-SubCell"/>
</dbReference>
<feature type="domain" description="Ras-associating" evidence="10">
    <location>
        <begin position="334"/>
        <end position="420"/>
    </location>
</feature>
<feature type="region of interest" description="Disordered" evidence="8">
    <location>
        <begin position="1"/>
        <end position="24"/>
    </location>
</feature>
<dbReference type="SUPFAM" id="SSF54236">
    <property type="entry name" value="Ubiquitin-like"/>
    <property type="match status" value="1"/>
</dbReference>
<reference evidence="11" key="3">
    <citation type="submission" date="2025-05" db="UniProtKB">
        <authorList>
            <consortium name="Ensembl"/>
        </authorList>
    </citation>
    <scope>IDENTIFICATION</scope>
</reference>
<evidence type="ECO:0000256" key="3">
    <source>
        <dbReference type="ARBA" id="ARBA00022475"/>
    </source>
</evidence>
<feature type="domain" description="PH" evidence="9">
    <location>
        <begin position="461"/>
        <end position="570"/>
    </location>
</feature>
<dbReference type="GO" id="GO:0005886">
    <property type="term" value="C:plasma membrane"/>
    <property type="evidence" value="ECO:0007669"/>
    <property type="project" value="UniProtKB-SubCell"/>
</dbReference>
<sequence>MEQLSDEELDHAAEEDSDKEDQDLDKMFGAWLGELDKLTKSLDDKPERVQKAPLRQETNMANFSYRFSIYNINEALNQGDGVDLDALMADLCSIEQELSTIGKPGGSSTRLVLPGDTRIRQKPPAGRSHSTKQPGGGGSSGGGSSSSSGGSASSSTRVSPASTVRVPSSGHGRPPLASNFSLDDITAQLERASQSMDDAARQSTASFASTASVPYATTRRPTHHHHRRTGSVGTVSEHEARAIVHSSRSSINSASASSMDSLDMEKPRQAEQDGLQEQGHQSTEHSYLDRETSLILKSIAGKPSHLLTKEEQAAKLKAEKIRVALEKIKEAQVKKLVIRVHLSDESSKTMMVDERQTVRQVLDSLLDKSHCGYSLDWSLVEMISELQMERIFEDHENLVENLLNWTRDSTNRLMFIERIEKYALFKNPQNYLLGRKETCEMTDRNKEALLEECFCGSSISVPEMEGVLWLKEDGKKSWKKRYFLLRASGIYYVPKGKPKASRDLVCFLQLDHVNVYLGQDYRSKYKAPTDYCMVLKHPQIQKKSQYIKYLCCDDVRTLHQWVNGVRIAKYGKQLYVNYQEAMKRTEAAHDWSSLSSSSMKSGSSSSSLPESQSNHSSQSDSGVSETTSSGHVRSQSVVSSIFSEAWKRGNQSEDGKMRMDPSPSTQPTRASYPLQLPHLPQMPLLPQASLSHGSYPCVSPQSSPSPPSPPPPPPPPPPLPNPTFHSTPTMFTKYSTIARLQNISQAPNHYKQTPLVAAVQQQQQQQPPIPPPQCAKPLTMNNVAAAANSPPPPPPPPPLCMPMPGSAMAVLKLGPPSPQPQFIPPPPPENEHLPPPDHMQSNGILPPPPPPEQFKYPPPLSTNGLQQFLSQKFPNMSYDFSPLNQDEEQPPPPPPVCFSPPPMSGPPPAPPKSFTGGFPPQTAPKPSGPGHSISPVSPLPAPVSPSPSTSMKKQQSFSGGHSPNQPPPTLPKQHSFPSKAPPMSTAISPTPSLVKQLVNQFPGTMDASKSIASPPVVKAKPKWQPGGQVQPQSPEFPPPPPESSLDFPPPPPPQPSTTSPPTSKMGSPIKKSPSTSSNSSTGSAGKRPPPTPQRNSSIKSNSSVEYQESKKVEDLVSMFAQPSQPSSTSFSTPSSTTGSPSKDSSSSFRASTKPGKINLAHLPLSLQGKSGQPNSDFPSPPAEFDFPPPPPDSELLPPPPPPMELHTGAPKVAVVNPQPQMSSNTSSWKQSSLRKAPPPTMHRRSSGPPEPLVLSPPPQQIPLTPFNSQLPPTSPKSNLSIQPNFLEDLNRTLKRKSMSRHGSLTSSRISAKLEPVATMDDMALPPPPPELLLGQQKKGGYTGANISGYATLRRGPPPQPPKRDQNTKLTGEW</sequence>
<feature type="compositionally biased region" description="Low complexity" evidence="8">
    <location>
        <begin position="145"/>
        <end position="155"/>
    </location>
</feature>
<dbReference type="GO" id="GO:0007165">
    <property type="term" value="P:signal transduction"/>
    <property type="evidence" value="ECO:0007669"/>
    <property type="project" value="InterPro"/>
</dbReference>
<feature type="compositionally biased region" description="Basic and acidic residues" evidence="8">
    <location>
        <begin position="648"/>
        <end position="659"/>
    </location>
</feature>
<feature type="compositionally biased region" description="Low complexity" evidence="8">
    <location>
        <begin position="1056"/>
        <end position="1083"/>
    </location>
</feature>
<feature type="region of interest" description="Disordered" evidence="8">
    <location>
        <begin position="192"/>
        <end position="287"/>
    </location>
</feature>
<proteinExistence type="inferred from homology"/>
<dbReference type="PROSITE" id="PS50003">
    <property type="entry name" value="PH_DOMAIN"/>
    <property type="match status" value="1"/>
</dbReference>
<organism evidence="11 12">
    <name type="scientific">Astyanax mexicanus</name>
    <name type="common">Blind cave fish</name>
    <name type="synonym">Astyanax fasciatus mexicanus</name>
    <dbReference type="NCBI Taxonomy" id="7994"/>
    <lineage>
        <taxon>Eukaryota</taxon>
        <taxon>Metazoa</taxon>
        <taxon>Chordata</taxon>
        <taxon>Craniata</taxon>
        <taxon>Vertebrata</taxon>
        <taxon>Euteleostomi</taxon>
        <taxon>Actinopterygii</taxon>
        <taxon>Neopterygii</taxon>
        <taxon>Teleostei</taxon>
        <taxon>Ostariophysi</taxon>
        <taxon>Characiformes</taxon>
        <taxon>Characoidei</taxon>
        <taxon>Acestrorhamphidae</taxon>
        <taxon>Acestrorhamphinae</taxon>
        <taxon>Astyanax</taxon>
    </lineage>
</organism>
<feature type="compositionally biased region" description="Low complexity" evidence="8">
    <location>
        <begin position="673"/>
        <end position="687"/>
    </location>
</feature>
<evidence type="ECO:0000256" key="8">
    <source>
        <dbReference type="SAM" id="MobiDB-lite"/>
    </source>
</evidence>
<feature type="compositionally biased region" description="Low complexity" evidence="8">
    <location>
        <begin position="594"/>
        <end position="624"/>
    </location>
</feature>
<feature type="region of interest" description="Disordered" evidence="8">
    <location>
        <begin position="809"/>
        <end position="1282"/>
    </location>
</feature>
<feature type="compositionally biased region" description="Pro residues" evidence="8">
    <location>
        <begin position="1034"/>
        <end position="1055"/>
    </location>
</feature>
<dbReference type="Bgee" id="ENSAMXG00000016673">
    <property type="expression patterns" value="Expressed in camera-type eye and 14 other cell types or tissues"/>
</dbReference>
<keyword evidence="5" id="KW-0472">Membrane</keyword>
<feature type="compositionally biased region" description="Low complexity" evidence="8">
    <location>
        <begin position="1122"/>
        <end position="1147"/>
    </location>
</feature>
<evidence type="ECO:0000256" key="1">
    <source>
        <dbReference type="ARBA" id="ARBA00004202"/>
    </source>
</evidence>
<evidence type="ECO:0000259" key="9">
    <source>
        <dbReference type="PROSITE" id="PS50003"/>
    </source>
</evidence>
<feature type="compositionally biased region" description="Polar residues" evidence="8">
    <location>
        <begin position="985"/>
        <end position="1002"/>
    </location>
</feature>
<dbReference type="STRING" id="7994.ENSAMXP00000052295"/>
<feature type="compositionally biased region" description="Polar residues" evidence="8">
    <location>
        <begin position="1261"/>
        <end position="1282"/>
    </location>
</feature>
<name>W5LBF7_ASTMX</name>
<feature type="compositionally biased region" description="Polar residues" evidence="8">
    <location>
        <begin position="951"/>
        <end position="963"/>
    </location>
</feature>
<reference evidence="12" key="2">
    <citation type="journal article" date="2014" name="Nat. Commun.">
        <title>The cavefish genome reveals candidate genes for eye loss.</title>
        <authorList>
            <person name="McGaugh S.E."/>
            <person name="Gross J.B."/>
            <person name="Aken B."/>
            <person name="Blin M."/>
            <person name="Borowsky R."/>
            <person name="Chalopin D."/>
            <person name="Hinaux H."/>
            <person name="Jeffery W.R."/>
            <person name="Keene A."/>
            <person name="Ma L."/>
            <person name="Minx P."/>
            <person name="Murphy D."/>
            <person name="O'Quin K.E."/>
            <person name="Retaux S."/>
            <person name="Rohner N."/>
            <person name="Searle S.M."/>
            <person name="Stahl B.A."/>
            <person name="Tabin C."/>
            <person name="Volff J.N."/>
            <person name="Yoshizawa M."/>
            <person name="Warren W.C."/>
        </authorList>
    </citation>
    <scope>NUCLEOTIDE SEQUENCE [LARGE SCALE GENOMIC DNA]</scope>
    <source>
        <strain evidence="12">female</strain>
    </source>
</reference>
<feature type="compositionally biased region" description="Pro residues" evidence="8">
    <location>
        <begin position="815"/>
        <end position="828"/>
    </location>
</feature>
<feature type="compositionally biased region" description="Pro residues" evidence="8">
    <location>
        <begin position="845"/>
        <end position="860"/>
    </location>
</feature>
<dbReference type="Ensembl" id="ENSAMXT00000041295.1">
    <property type="protein sequence ID" value="ENSAMXP00000052295.1"/>
    <property type="gene ID" value="ENSAMXG00000016673.2"/>
</dbReference>
<evidence type="ECO:0000256" key="5">
    <source>
        <dbReference type="ARBA" id="ARBA00023136"/>
    </source>
</evidence>
<feature type="compositionally biased region" description="Low complexity" evidence="8">
    <location>
        <begin position="246"/>
        <end position="261"/>
    </location>
</feature>
<keyword evidence="12" id="KW-1185">Reference proteome</keyword>
<accession>W5LBF7</accession>
<evidence type="ECO:0000259" key="10">
    <source>
        <dbReference type="PROSITE" id="PS50200"/>
    </source>
</evidence>
<feature type="compositionally biased region" description="Pro residues" evidence="8">
    <location>
        <begin position="703"/>
        <end position="721"/>
    </location>
</feature>
<feature type="compositionally biased region" description="Polar residues" evidence="8">
    <location>
        <begin position="861"/>
        <end position="874"/>
    </location>
</feature>
<dbReference type="Pfam" id="PF21989">
    <property type="entry name" value="RA_2"/>
    <property type="match status" value="1"/>
</dbReference>
<feature type="compositionally biased region" description="Acidic residues" evidence="8">
    <location>
        <begin position="1"/>
        <end position="23"/>
    </location>
</feature>
<evidence type="ECO:0000313" key="11">
    <source>
        <dbReference type="Ensembl" id="ENSAMXP00000017169.2"/>
    </source>
</evidence>
<dbReference type="eggNOG" id="KOG3751">
    <property type="taxonomic scope" value="Eukaryota"/>
</dbReference>
<dbReference type="PANTHER" id="PTHR11243">
    <property type="entry name" value="GROWTH FACTOR RECEPTOR-BOUND PROTEIN"/>
    <property type="match status" value="1"/>
</dbReference>
<evidence type="ECO:0000256" key="7">
    <source>
        <dbReference type="ARBA" id="ARBA00038382"/>
    </source>
</evidence>
<dbReference type="Pfam" id="PF00169">
    <property type="entry name" value="PH"/>
    <property type="match status" value="1"/>
</dbReference>
<feature type="region of interest" description="Disordered" evidence="8">
    <location>
        <begin position="99"/>
        <end position="180"/>
    </location>
</feature>
<evidence type="ECO:0000313" key="12">
    <source>
        <dbReference type="Proteomes" id="UP000018467"/>
    </source>
</evidence>